<evidence type="ECO:0000259" key="1">
    <source>
        <dbReference type="Pfam" id="PF24764"/>
    </source>
</evidence>
<dbReference type="KEGG" id="ccar:109068379"/>
<dbReference type="PANTHER" id="PTHR46791:SF13">
    <property type="entry name" value="CLR5 DOMAIN-CONTAINING PROTEIN"/>
    <property type="match status" value="1"/>
</dbReference>
<protein>
    <submittedName>
        <fullName evidence="2">Uncharacterized protein LOC109068379</fullName>
    </submittedName>
</protein>
<evidence type="ECO:0000313" key="2">
    <source>
        <dbReference type="RefSeq" id="XP_042577273.1"/>
    </source>
</evidence>
<accession>A0A9Q9W5M4</accession>
<name>A0A9Q9W5M4_CYPCA</name>
<dbReference type="Pfam" id="PF24764">
    <property type="entry name" value="rva_4"/>
    <property type="match status" value="1"/>
</dbReference>
<gene>
    <name evidence="2" type="primary">LOC109068379</name>
</gene>
<proteinExistence type="predicted"/>
<reference evidence="2" key="1">
    <citation type="submission" date="2025-08" db="UniProtKB">
        <authorList>
            <consortium name="RefSeq"/>
        </authorList>
    </citation>
    <scope>IDENTIFICATION</scope>
    <source>
        <tissue evidence="2">Muscle</tissue>
    </source>
</reference>
<sequence length="212" mass="24121">MQVAFHFRESGDQGQDSFRVGTSVHNQRAECFNSMLKKTWIKKWQVTFEAMMESGMLNLDNPVHINCLQYTQLPLLERELNIEQRLWDTHDIRKQRNAPGPFGKPDLLFTSPPEGFADMLCKVDNDLLKYAEQLVCGVDEPLLVANEEFRKISEAILQNTNFPSSPDGSLAAYLMLVEKFTTVLQTRGTPIPSTFAEANEIYQLLANETGTF</sequence>
<organism evidence="2">
    <name type="scientific">Cyprinus carpio</name>
    <name type="common">Common carp</name>
    <dbReference type="NCBI Taxonomy" id="7962"/>
    <lineage>
        <taxon>Eukaryota</taxon>
        <taxon>Metazoa</taxon>
        <taxon>Chordata</taxon>
        <taxon>Craniata</taxon>
        <taxon>Vertebrata</taxon>
        <taxon>Euteleostomi</taxon>
        <taxon>Actinopterygii</taxon>
        <taxon>Neopterygii</taxon>
        <taxon>Teleostei</taxon>
        <taxon>Ostariophysi</taxon>
        <taxon>Cypriniformes</taxon>
        <taxon>Cyprinidae</taxon>
        <taxon>Cyprininae</taxon>
        <taxon>Cyprinus</taxon>
    </lineage>
</organism>
<dbReference type="PANTHER" id="PTHR46791">
    <property type="entry name" value="EXPRESSED PROTEIN"/>
    <property type="match status" value="1"/>
</dbReference>
<dbReference type="InterPro" id="IPR058913">
    <property type="entry name" value="Integrase_dom_put"/>
</dbReference>
<feature type="domain" description="Integrase core" evidence="1">
    <location>
        <begin position="6"/>
        <end position="97"/>
    </location>
</feature>
<dbReference type="AlphaFoldDB" id="A0A9Q9W5M4"/>
<dbReference type="RefSeq" id="XP_042577273.1">
    <property type="nucleotide sequence ID" value="XM_042721339.1"/>
</dbReference>
<dbReference type="Proteomes" id="UP001155660">
    <property type="component" value="Chromosome B3"/>
</dbReference>
<dbReference type="GeneID" id="109068379"/>
<dbReference type="OrthoDB" id="8866860at2759"/>